<evidence type="ECO:0000313" key="2">
    <source>
        <dbReference type="EMBL" id="KAJ7614888.1"/>
    </source>
</evidence>
<protein>
    <submittedName>
        <fullName evidence="2">Uncharacterized protein</fullName>
    </submittedName>
</protein>
<accession>A0AAD7FC36</accession>
<proteinExistence type="predicted"/>
<organism evidence="2 3">
    <name type="scientific">Roridomyces roridus</name>
    <dbReference type="NCBI Taxonomy" id="1738132"/>
    <lineage>
        <taxon>Eukaryota</taxon>
        <taxon>Fungi</taxon>
        <taxon>Dikarya</taxon>
        <taxon>Basidiomycota</taxon>
        <taxon>Agaricomycotina</taxon>
        <taxon>Agaricomycetes</taxon>
        <taxon>Agaricomycetidae</taxon>
        <taxon>Agaricales</taxon>
        <taxon>Marasmiineae</taxon>
        <taxon>Mycenaceae</taxon>
        <taxon>Roridomyces</taxon>
    </lineage>
</organism>
<evidence type="ECO:0000313" key="3">
    <source>
        <dbReference type="Proteomes" id="UP001221142"/>
    </source>
</evidence>
<sequence>MTGRVRTSVPTGTSARFSTPVLSLTPSINNAAILVFKPHRRRAQLQQVRHVEDTRVAISRVMGLLYFNGYSSLLVSELQVMTSLRIQDIGSDSWHRVKCNIQSMPWEDKTLDQGTQLVFLDIYGLLQEDTALKDANHRQALISALYDFYVLDSRKVNFENVLNVFRSHYPPQSPADETTKECYEMTCNLLANRSAARLICLCVWRGPFHPPFGLRARFVNVYRRLGQGLPKYPGQFLGNALRVADSLGLTTFAHLDTASGSPELSDQHSDSEASSSADSQETIRPNNWSTMEG</sequence>
<feature type="compositionally biased region" description="Polar residues" evidence="1">
    <location>
        <begin position="282"/>
        <end position="293"/>
    </location>
</feature>
<evidence type="ECO:0000256" key="1">
    <source>
        <dbReference type="SAM" id="MobiDB-lite"/>
    </source>
</evidence>
<dbReference type="AlphaFoldDB" id="A0AAD7FC36"/>
<name>A0AAD7FC36_9AGAR</name>
<dbReference type="EMBL" id="JARKIF010000025">
    <property type="protein sequence ID" value="KAJ7614888.1"/>
    <property type="molecule type" value="Genomic_DNA"/>
</dbReference>
<gene>
    <name evidence="2" type="ORF">FB45DRAFT_873760</name>
</gene>
<comment type="caution">
    <text evidence="2">The sequence shown here is derived from an EMBL/GenBank/DDBJ whole genome shotgun (WGS) entry which is preliminary data.</text>
</comment>
<reference evidence="2" key="1">
    <citation type="submission" date="2023-03" db="EMBL/GenBank/DDBJ databases">
        <title>Massive genome expansion in bonnet fungi (Mycena s.s.) driven by repeated elements and novel gene families across ecological guilds.</title>
        <authorList>
            <consortium name="Lawrence Berkeley National Laboratory"/>
            <person name="Harder C.B."/>
            <person name="Miyauchi S."/>
            <person name="Viragh M."/>
            <person name="Kuo A."/>
            <person name="Thoen E."/>
            <person name="Andreopoulos B."/>
            <person name="Lu D."/>
            <person name="Skrede I."/>
            <person name="Drula E."/>
            <person name="Henrissat B."/>
            <person name="Morin E."/>
            <person name="Kohler A."/>
            <person name="Barry K."/>
            <person name="LaButti K."/>
            <person name="Morin E."/>
            <person name="Salamov A."/>
            <person name="Lipzen A."/>
            <person name="Mereny Z."/>
            <person name="Hegedus B."/>
            <person name="Baldrian P."/>
            <person name="Stursova M."/>
            <person name="Weitz H."/>
            <person name="Taylor A."/>
            <person name="Grigoriev I.V."/>
            <person name="Nagy L.G."/>
            <person name="Martin F."/>
            <person name="Kauserud H."/>
        </authorList>
    </citation>
    <scope>NUCLEOTIDE SEQUENCE</scope>
    <source>
        <strain evidence="2">9284</strain>
    </source>
</reference>
<dbReference type="Proteomes" id="UP001221142">
    <property type="component" value="Unassembled WGS sequence"/>
</dbReference>
<feature type="region of interest" description="Disordered" evidence="1">
    <location>
        <begin position="258"/>
        <end position="293"/>
    </location>
</feature>
<keyword evidence="3" id="KW-1185">Reference proteome</keyword>